<dbReference type="GO" id="GO:0005634">
    <property type="term" value="C:nucleus"/>
    <property type="evidence" value="ECO:0007669"/>
    <property type="project" value="UniProtKB-SubCell"/>
</dbReference>
<keyword evidence="4" id="KW-1185">Reference proteome</keyword>
<evidence type="ECO:0000313" key="3">
    <source>
        <dbReference type="EMBL" id="GFY07122.1"/>
    </source>
</evidence>
<dbReference type="AlphaFoldDB" id="A0A8X6SD70"/>
<dbReference type="GO" id="GO:0006313">
    <property type="term" value="P:DNA transposition"/>
    <property type="evidence" value="ECO:0007669"/>
    <property type="project" value="InterPro"/>
</dbReference>
<proteinExistence type="predicted"/>
<dbReference type="SUPFAM" id="SSF46689">
    <property type="entry name" value="Homeodomain-like"/>
    <property type="match status" value="1"/>
</dbReference>
<dbReference type="GO" id="GO:0003677">
    <property type="term" value="F:DNA binding"/>
    <property type="evidence" value="ECO:0007669"/>
    <property type="project" value="InterPro"/>
</dbReference>
<dbReference type="InterPro" id="IPR009057">
    <property type="entry name" value="Homeodomain-like_sf"/>
</dbReference>
<dbReference type="Gene3D" id="1.10.10.10">
    <property type="entry name" value="Winged helix-like DNA-binding domain superfamily/Winged helix DNA-binding domain"/>
    <property type="match status" value="1"/>
</dbReference>
<dbReference type="GO" id="GO:0015074">
    <property type="term" value="P:DNA integration"/>
    <property type="evidence" value="ECO:0007669"/>
    <property type="project" value="InterPro"/>
</dbReference>
<accession>A0A8X6SD70</accession>
<dbReference type="Pfam" id="PF01498">
    <property type="entry name" value="HTH_Tnp_Tc3_2"/>
    <property type="match status" value="1"/>
</dbReference>
<evidence type="ECO:0000259" key="2">
    <source>
        <dbReference type="Pfam" id="PF01498"/>
    </source>
</evidence>
<name>A0A8X6SD70_TRICX</name>
<dbReference type="InterPro" id="IPR036388">
    <property type="entry name" value="WH-like_DNA-bd_sf"/>
</dbReference>
<evidence type="ECO:0000256" key="1">
    <source>
        <dbReference type="ARBA" id="ARBA00004123"/>
    </source>
</evidence>
<comment type="caution">
    <text evidence="3">The sequence shown here is derived from an EMBL/GenBank/DDBJ whole genome shotgun (WGS) entry which is preliminary data.</text>
</comment>
<comment type="subcellular location">
    <subcellularLocation>
        <location evidence="1">Nucleus</location>
    </subcellularLocation>
</comment>
<organism evidence="3 4">
    <name type="scientific">Trichonephila clavipes</name>
    <name type="common">Golden silk orbweaver</name>
    <name type="synonym">Nephila clavipes</name>
    <dbReference type="NCBI Taxonomy" id="2585209"/>
    <lineage>
        <taxon>Eukaryota</taxon>
        <taxon>Metazoa</taxon>
        <taxon>Ecdysozoa</taxon>
        <taxon>Arthropoda</taxon>
        <taxon>Chelicerata</taxon>
        <taxon>Arachnida</taxon>
        <taxon>Araneae</taxon>
        <taxon>Araneomorphae</taxon>
        <taxon>Entelegynae</taxon>
        <taxon>Araneoidea</taxon>
        <taxon>Nephilidae</taxon>
        <taxon>Trichonephila</taxon>
    </lineage>
</organism>
<dbReference type="Proteomes" id="UP000887159">
    <property type="component" value="Unassembled WGS sequence"/>
</dbReference>
<protein>
    <recommendedName>
        <fullName evidence="2">Transposase Tc1-like domain-containing protein</fullName>
    </recommendedName>
</protein>
<evidence type="ECO:0000313" key="4">
    <source>
        <dbReference type="Proteomes" id="UP000887159"/>
    </source>
</evidence>
<gene>
    <name evidence="3" type="ORF">TNCV_4903641</name>
</gene>
<sequence length="286" mass="33168">MAKFSYLPENKRYKIIHLKEEGYSMSQIAAKVPCDLSTVVRTLKRFSETNFIVDRGTVRGRLPEIGLRGCKARPKPLLTEFQRKRRLTWTREHSLWTIKDWDKVIFSDESQFCISGNQSSAYVRRRSHEEFSPQCLKPTVKYPTKVMVWGCMSSHGVGRLHIVSGTDVAGWVKAFRLDWNEIVDLQSTVRLSIPQGQIDILSGLLYIDRGGTVRELSFGWSYSLKGMAHNEEMSEHEKNCYPQASISTHRSIEKVTRMHWLTSSTWRDTTKKETHFSLSRHKRCHS</sequence>
<dbReference type="InterPro" id="IPR036397">
    <property type="entry name" value="RNaseH_sf"/>
</dbReference>
<dbReference type="InterPro" id="IPR002492">
    <property type="entry name" value="Transposase_Tc1-like"/>
</dbReference>
<feature type="domain" description="Transposase Tc1-like" evidence="2">
    <location>
        <begin position="44"/>
        <end position="93"/>
    </location>
</feature>
<reference evidence="3" key="1">
    <citation type="submission" date="2020-08" db="EMBL/GenBank/DDBJ databases">
        <title>Multicomponent nature underlies the extraordinary mechanical properties of spider dragline silk.</title>
        <authorList>
            <person name="Kono N."/>
            <person name="Nakamura H."/>
            <person name="Mori M."/>
            <person name="Yoshida Y."/>
            <person name="Ohtoshi R."/>
            <person name="Malay A.D."/>
            <person name="Moran D.A.P."/>
            <person name="Tomita M."/>
            <person name="Numata K."/>
            <person name="Arakawa K."/>
        </authorList>
    </citation>
    <scope>NUCLEOTIDE SEQUENCE</scope>
</reference>
<dbReference type="EMBL" id="BMAU01021267">
    <property type="protein sequence ID" value="GFY07122.1"/>
    <property type="molecule type" value="Genomic_DNA"/>
</dbReference>
<dbReference type="Gene3D" id="3.30.420.10">
    <property type="entry name" value="Ribonuclease H-like superfamily/Ribonuclease H"/>
    <property type="match status" value="1"/>
</dbReference>